<evidence type="ECO:0000256" key="1">
    <source>
        <dbReference type="ARBA" id="ARBA00008276"/>
    </source>
</evidence>
<evidence type="ECO:0000256" key="7">
    <source>
        <dbReference type="SAM" id="MobiDB-lite"/>
    </source>
</evidence>
<dbReference type="InterPro" id="IPR004101">
    <property type="entry name" value="Mur_ligase_C"/>
</dbReference>
<dbReference type="Pfam" id="PF02875">
    <property type="entry name" value="Mur_ligase_C"/>
    <property type="match status" value="1"/>
</dbReference>
<reference evidence="9" key="1">
    <citation type="submission" date="2013-08" db="EMBL/GenBank/DDBJ databases">
        <authorList>
            <person name="Mendez C."/>
            <person name="Richter M."/>
            <person name="Ferrer M."/>
            <person name="Sanchez J."/>
        </authorList>
    </citation>
    <scope>NUCLEOTIDE SEQUENCE</scope>
</reference>
<dbReference type="GO" id="GO:0005524">
    <property type="term" value="F:ATP binding"/>
    <property type="evidence" value="ECO:0007669"/>
    <property type="project" value="UniProtKB-KW"/>
</dbReference>
<dbReference type="EMBL" id="AUZY01001872">
    <property type="protein sequence ID" value="EQD73689.1"/>
    <property type="molecule type" value="Genomic_DNA"/>
</dbReference>
<dbReference type="GO" id="GO:0004326">
    <property type="term" value="F:tetrahydrofolylpolyglutamate synthase activity"/>
    <property type="evidence" value="ECO:0007669"/>
    <property type="project" value="InterPro"/>
</dbReference>
<gene>
    <name evidence="9" type="ORF">B1B_03088</name>
</gene>
<keyword evidence="2" id="KW-0436">Ligase</keyword>
<keyword evidence="5" id="KW-0067">ATP-binding</keyword>
<name>T1CWW0_9ZZZZ</name>
<proteinExistence type="inferred from homology"/>
<comment type="similarity">
    <text evidence="1">Belongs to the folylpolyglutamate synthase family.</text>
</comment>
<evidence type="ECO:0000256" key="5">
    <source>
        <dbReference type="ARBA" id="ARBA00022840"/>
    </source>
</evidence>
<evidence type="ECO:0000313" key="9">
    <source>
        <dbReference type="EMBL" id="EQD73689.1"/>
    </source>
</evidence>
<organism evidence="9">
    <name type="scientific">mine drainage metagenome</name>
    <dbReference type="NCBI Taxonomy" id="410659"/>
    <lineage>
        <taxon>unclassified sequences</taxon>
        <taxon>metagenomes</taxon>
        <taxon>ecological metagenomes</taxon>
    </lineage>
</organism>
<keyword evidence="6" id="KW-0460">Magnesium</keyword>
<dbReference type="InterPro" id="IPR001645">
    <property type="entry name" value="Folylpolyglutamate_synth"/>
</dbReference>
<dbReference type="GO" id="GO:0008841">
    <property type="term" value="F:dihydrofolate synthase activity"/>
    <property type="evidence" value="ECO:0007669"/>
    <property type="project" value="TreeGrafter"/>
</dbReference>
<sequence>MENRELRPEGQTFDVRIPAVTLPGVRIPLLGRFQPANTALAIAAAARFLESSSVRMDGASVRRGLRGIRWRGRMERIARRPDVYLDVAHTPESVRALAQSLGEIDPAMDAMDNAIVFGCLLGKDADTMLSTLSDLARTLVLVPVASERGIAPAALKVAAAGRFPIVVVAPSASEGLRLARAAASRDGFVLVTGSDYLVGELLRSLEGTASEEPDLSDPGQGPPPALGSSASHPPAEGRAG</sequence>
<accession>T1CWW0</accession>
<feature type="region of interest" description="Disordered" evidence="7">
    <location>
        <begin position="207"/>
        <end position="240"/>
    </location>
</feature>
<evidence type="ECO:0000259" key="8">
    <source>
        <dbReference type="Pfam" id="PF02875"/>
    </source>
</evidence>
<dbReference type="SUPFAM" id="SSF53244">
    <property type="entry name" value="MurD-like peptide ligases, peptide-binding domain"/>
    <property type="match status" value="1"/>
</dbReference>
<evidence type="ECO:0000256" key="6">
    <source>
        <dbReference type="ARBA" id="ARBA00022842"/>
    </source>
</evidence>
<dbReference type="PANTHER" id="PTHR11136">
    <property type="entry name" value="FOLYLPOLYGLUTAMATE SYNTHASE-RELATED"/>
    <property type="match status" value="1"/>
</dbReference>
<keyword evidence="3" id="KW-0479">Metal-binding</keyword>
<evidence type="ECO:0000256" key="3">
    <source>
        <dbReference type="ARBA" id="ARBA00022723"/>
    </source>
</evidence>
<evidence type="ECO:0000256" key="4">
    <source>
        <dbReference type="ARBA" id="ARBA00022741"/>
    </source>
</evidence>
<feature type="domain" description="Mur ligase C-terminal" evidence="8">
    <location>
        <begin position="72"/>
        <end position="194"/>
    </location>
</feature>
<protein>
    <submittedName>
        <fullName evidence="9">Folylpolyglutamate synthase</fullName>
    </submittedName>
</protein>
<dbReference type="InterPro" id="IPR036565">
    <property type="entry name" value="Mur-like_cat_sf"/>
</dbReference>
<dbReference type="PANTHER" id="PTHR11136:SF0">
    <property type="entry name" value="DIHYDROFOLATE SYNTHETASE-RELATED"/>
    <property type="match status" value="1"/>
</dbReference>
<evidence type="ECO:0000256" key="2">
    <source>
        <dbReference type="ARBA" id="ARBA00022598"/>
    </source>
</evidence>
<dbReference type="Gene3D" id="3.40.1190.10">
    <property type="entry name" value="Mur-like, catalytic domain"/>
    <property type="match status" value="1"/>
</dbReference>
<reference evidence="9" key="2">
    <citation type="journal article" date="2014" name="ISME J.">
        <title>Microbial stratification in low pH oxic and suboxic macroscopic growths along an acid mine drainage.</title>
        <authorList>
            <person name="Mendez-Garcia C."/>
            <person name="Mesa V."/>
            <person name="Sprenger R.R."/>
            <person name="Richter M."/>
            <person name="Diez M.S."/>
            <person name="Solano J."/>
            <person name="Bargiela R."/>
            <person name="Golyshina O.V."/>
            <person name="Manteca A."/>
            <person name="Ramos J.L."/>
            <person name="Gallego J.R."/>
            <person name="Llorente I."/>
            <person name="Martins Dos Santos V.A."/>
            <person name="Jensen O.N."/>
            <person name="Pelaez A.I."/>
            <person name="Sanchez J."/>
            <person name="Ferrer M."/>
        </authorList>
    </citation>
    <scope>NUCLEOTIDE SEQUENCE</scope>
</reference>
<comment type="caution">
    <text evidence="9">The sequence shown here is derived from an EMBL/GenBank/DDBJ whole genome shotgun (WGS) entry which is preliminary data.</text>
</comment>
<dbReference type="GO" id="GO:0046872">
    <property type="term" value="F:metal ion binding"/>
    <property type="evidence" value="ECO:0007669"/>
    <property type="project" value="UniProtKB-KW"/>
</dbReference>
<dbReference type="SUPFAM" id="SSF53623">
    <property type="entry name" value="MurD-like peptide ligases, catalytic domain"/>
    <property type="match status" value="1"/>
</dbReference>
<dbReference type="GO" id="GO:0005737">
    <property type="term" value="C:cytoplasm"/>
    <property type="evidence" value="ECO:0007669"/>
    <property type="project" value="TreeGrafter"/>
</dbReference>
<dbReference type="AlphaFoldDB" id="T1CWW0"/>
<keyword evidence="4" id="KW-0547">Nucleotide-binding</keyword>
<dbReference type="InterPro" id="IPR036615">
    <property type="entry name" value="Mur_ligase_C_dom_sf"/>
</dbReference>
<dbReference type="Gene3D" id="3.90.190.20">
    <property type="entry name" value="Mur ligase, C-terminal domain"/>
    <property type="match status" value="1"/>
</dbReference>